<reference evidence="2 3" key="1">
    <citation type="submission" date="2023-10" db="EMBL/GenBank/DDBJ databases">
        <title>Hymenobacter endophyticus sp. nov., an isolate from the leaf tissues of wheat.</title>
        <authorList>
            <person name="Dai Y."/>
        </authorList>
    </citation>
    <scope>NUCLEOTIDE SEQUENCE [LARGE SCALE GENOMIC DNA]</scope>
    <source>
        <strain evidence="2 3">ZK17L-C2</strain>
    </source>
</reference>
<accession>A0ABU3TDZ2</accession>
<keyword evidence="3" id="KW-1185">Reference proteome</keyword>
<organism evidence="2 3">
    <name type="scientific">Hymenobacter endophyticus</name>
    <dbReference type="NCBI Taxonomy" id="3076335"/>
    <lineage>
        <taxon>Bacteria</taxon>
        <taxon>Pseudomonadati</taxon>
        <taxon>Bacteroidota</taxon>
        <taxon>Cytophagia</taxon>
        <taxon>Cytophagales</taxon>
        <taxon>Hymenobacteraceae</taxon>
        <taxon>Hymenobacter</taxon>
    </lineage>
</organism>
<evidence type="ECO:0000256" key="1">
    <source>
        <dbReference type="SAM" id="Phobius"/>
    </source>
</evidence>
<keyword evidence="1" id="KW-1133">Transmembrane helix</keyword>
<evidence type="ECO:0000313" key="3">
    <source>
        <dbReference type="Proteomes" id="UP001250698"/>
    </source>
</evidence>
<keyword evidence="1" id="KW-0812">Transmembrane</keyword>
<keyword evidence="1" id="KW-0472">Membrane</keyword>
<protein>
    <submittedName>
        <fullName evidence="2">Uncharacterized protein</fullName>
    </submittedName>
</protein>
<dbReference type="Proteomes" id="UP001250698">
    <property type="component" value="Unassembled WGS sequence"/>
</dbReference>
<dbReference type="EMBL" id="JAWDJT010000002">
    <property type="protein sequence ID" value="MDU0369606.1"/>
    <property type="molecule type" value="Genomic_DNA"/>
</dbReference>
<comment type="caution">
    <text evidence="2">The sequence shown here is derived from an EMBL/GenBank/DDBJ whole genome shotgun (WGS) entry which is preliminary data.</text>
</comment>
<proteinExistence type="predicted"/>
<evidence type="ECO:0000313" key="2">
    <source>
        <dbReference type="EMBL" id="MDU0369606.1"/>
    </source>
</evidence>
<sequence>MLLSLTTGPVAAAFYLVAPALAVLLAAWFFVRKPILKALLIIPAAGYGLWQVANLVDDLGGYRARRHYAQVQKALRRPAEWDRITQLSGEQAIIAASLTAEGLADYAARFPASRQESRQLTENLLLVLTGPGHCPFENVFDTTAWATREHNLYLSHLNVVLGCYARLGTASPTAQPRLRYQQLHDQLTRYLIRRLSAALGHNAPSYGDNGGMLWVADNAVTLHSIYLHNTATPPRAATLLSEEWVRHLLRTATHPSGLPLSELCDQVEPRGCANAWMAKYVRTYAPAYSRQLWEQHKQTMKRNFGMAAGFREYLPQSTLQPDYDSGPIVFGLGAAATGLALCGARYQGDYYTYYQILNAVQLTEAALRCLSLLAPGDEWAQAADSWLAQAIQFNAAAHLTTD</sequence>
<feature type="transmembrane region" description="Helical" evidence="1">
    <location>
        <begin position="12"/>
        <end position="31"/>
    </location>
</feature>
<dbReference type="RefSeq" id="WP_315997098.1">
    <property type="nucleotide sequence ID" value="NZ_JAWDJT010000002.1"/>
</dbReference>
<name>A0ABU3TDZ2_9BACT</name>
<gene>
    <name evidence="2" type="ORF">ROI90_04295</name>
</gene>